<evidence type="ECO:0000313" key="4">
    <source>
        <dbReference type="Proteomes" id="UP000235672"/>
    </source>
</evidence>
<name>A0A2J6Q543_9HELO</name>
<accession>A0A2J6Q543</accession>
<feature type="compositionally biased region" description="Low complexity" evidence="1">
    <location>
        <begin position="216"/>
        <end position="238"/>
    </location>
</feature>
<gene>
    <name evidence="3" type="ORF">NA56DRAFT_645654</name>
</gene>
<dbReference type="Proteomes" id="UP000235672">
    <property type="component" value="Unassembled WGS sequence"/>
</dbReference>
<dbReference type="OrthoDB" id="4153189at2759"/>
<keyword evidence="4" id="KW-1185">Reference proteome</keyword>
<feature type="signal peptide" evidence="2">
    <location>
        <begin position="1"/>
        <end position="17"/>
    </location>
</feature>
<protein>
    <recommendedName>
        <fullName evidence="5">Extracellular membrane protein CFEM domain-containing protein</fullName>
    </recommendedName>
</protein>
<reference evidence="3 4" key="1">
    <citation type="submission" date="2016-05" db="EMBL/GenBank/DDBJ databases">
        <title>A degradative enzymes factory behind the ericoid mycorrhizal symbiosis.</title>
        <authorList>
            <consortium name="DOE Joint Genome Institute"/>
            <person name="Martino E."/>
            <person name="Morin E."/>
            <person name="Grelet G."/>
            <person name="Kuo A."/>
            <person name="Kohler A."/>
            <person name="Daghino S."/>
            <person name="Barry K."/>
            <person name="Choi C."/>
            <person name="Cichocki N."/>
            <person name="Clum A."/>
            <person name="Copeland A."/>
            <person name="Hainaut M."/>
            <person name="Haridas S."/>
            <person name="Labutti K."/>
            <person name="Lindquist E."/>
            <person name="Lipzen A."/>
            <person name="Khouja H.-R."/>
            <person name="Murat C."/>
            <person name="Ohm R."/>
            <person name="Olson A."/>
            <person name="Spatafora J."/>
            <person name="Veneault-Fourrey C."/>
            <person name="Henrissat B."/>
            <person name="Grigoriev I."/>
            <person name="Martin F."/>
            <person name="Perotto S."/>
        </authorList>
    </citation>
    <scope>NUCLEOTIDE SEQUENCE [LARGE SCALE GENOMIC DNA]</scope>
    <source>
        <strain evidence="3 4">UAMH 7357</strain>
    </source>
</reference>
<evidence type="ECO:0000313" key="3">
    <source>
        <dbReference type="EMBL" id="PMD21386.1"/>
    </source>
</evidence>
<dbReference type="AlphaFoldDB" id="A0A2J6Q543"/>
<sequence length="260" mass="26984">MVASLFLISTALPYGLAQFTVTSSQQYPYIHDSLYSTLSSECQTEITACPPTVLSCAVTLCSICTSLGVTPSIEPCCAASTPMVCFSDYVAGSSITYTTPLGPTGTTLTSYDPGVAACGGVLSISSTCAAATPDFAQLEFSSQYSCLCFTSGTFVPQIFDGFWSTCLAFESTNAPGEYSLLGPTGGGDVVRTPCQLYATSTAGFPTTSLPPTPGVSSTPAPLASPTSTHAPSTTTAKSFKSRKPSIRLIFMMLSIWLILA</sequence>
<feature type="chain" id="PRO_5014417942" description="Extracellular membrane protein CFEM domain-containing protein" evidence="2">
    <location>
        <begin position="18"/>
        <end position="260"/>
    </location>
</feature>
<organism evidence="3 4">
    <name type="scientific">Hyaloscypha hepaticicola</name>
    <dbReference type="NCBI Taxonomy" id="2082293"/>
    <lineage>
        <taxon>Eukaryota</taxon>
        <taxon>Fungi</taxon>
        <taxon>Dikarya</taxon>
        <taxon>Ascomycota</taxon>
        <taxon>Pezizomycotina</taxon>
        <taxon>Leotiomycetes</taxon>
        <taxon>Helotiales</taxon>
        <taxon>Hyaloscyphaceae</taxon>
        <taxon>Hyaloscypha</taxon>
    </lineage>
</organism>
<evidence type="ECO:0000256" key="1">
    <source>
        <dbReference type="SAM" id="MobiDB-lite"/>
    </source>
</evidence>
<feature type="region of interest" description="Disordered" evidence="1">
    <location>
        <begin position="205"/>
        <end position="238"/>
    </location>
</feature>
<keyword evidence="2" id="KW-0732">Signal</keyword>
<dbReference type="EMBL" id="KZ613481">
    <property type="protein sequence ID" value="PMD21386.1"/>
    <property type="molecule type" value="Genomic_DNA"/>
</dbReference>
<evidence type="ECO:0000256" key="2">
    <source>
        <dbReference type="SAM" id="SignalP"/>
    </source>
</evidence>
<proteinExistence type="predicted"/>
<evidence type="ECO:0008006" key="5">
    <source>
        <dbReference type="Google" id="ProtNLM"/>
    </source>
</evidence>